<dbReference type="EMBL" id="JARGDH010000004">
    <property type="protein sequence ID" value="KAL0271646.1"/>
    <property type="molecule type" value="Genomic_DNA"/>
</dbReference>
<dbReference type="Pfam" id="PF15038">
    <property type="entry name" value="Jiraiya"/>
    <property type="match status" value="1"/>
</dbReference>
<feature type="compositionally biased region" description="Low complexity" evidence="1">
    <location>
        <begin position="113"/>
        <end position="123"/>
    </location>
</feature>
<name>A0AAW2HQB0_9NEOP</name>
<evidence type="ECO:0000256" key="1">
    <source>
        <dbReference type="SAM" id="MobiDB-lite"/>
    </source>
</evidence>
<feature type="compositionally biased region" description="Polar residues" evidence="1">
    <location>
        <begin position="10"/>
        <end position="31"/>
    </location>
</feature>
<sequence>MLKHMISPGNGMTSGTSGERTNHSIDSYSSERNLDRSHLERSFLERSQTTGHIDRSGRTYGNASYVVNGHVPTGEGQLQSPRISNGQLNIRLNHSHALSTLSASKHSLGGGTSSSVSPGVGSPATNLPALPSQSSTKIANGGLNISRGGNANLSRSPNGSILLPANITNFISKSKEAGVQEMLTSLGLLCLVSLLFALLSLIFLLKITPLPSTEVKDFIRSEQLTIISPEEYVVVYEISLALCSLTLSLNLCCLLVCCVQFLFAVKLVKASEHGERTNKYLQKSNMTRICAVGGFFISIPVFLTGIILYTFIQFHSTPAIITSSLIGIGIVFCGCAMVHNVFVWQMEKTNAVRALAQQTQAARLAIATLSSTAATPDELSNPGHYPKLKENCLHSSSIPQATLDLSGVAHELSTLV</sequence>
<proteinExistence type="predicted"/>
<dbReference type="PANTHER" id="PTHR39947">
    <property type="entry name" value="IP19862P"/>
    <property type="match status" value="1"/>
</dbReference>
<feature type="region of interest" description="Disordered" evidence="1">
    <location>
        <begin position="1"/>
        <end position="35"/>
    </location>
</feature>
<reference evidence="3" key="1">
    <citation type="journal article" date="2024" name="Gigascience">
        <title>Chromosome-level genome of the poultry shaft louse Menopon gallinae provides insight into the host-switching and adaptive evolution of parasitic lice.</title>
        <authorList>
            <person name="Xu Y."/>
            <person name="Ma L."/>
            <person name="Liu S."/>
            <person name="Liang Y."/>
            <person name="Liu Q."/>
            <person name="He Z."/>
            <person name="Tian L."/>
            <person name="Duan Y."/>
            <person name="Cai W."/>
            <person name="Li H."/>
            <person name="Song F."/>
        </authorList>
    </citation>
    <scope>NUCLEOTIDE SEQUENCE</scope>
    <source>
        <strain evidence="3">Cailab_2023a</strain>
    </source>
</reference>
<feature type="region of interest" description="Disordered" evidence="1">
    <location>
        <begin position="102"/>
        <end position="133"/>
    </location>
</feature>
<comment type="caution">
    <text evidence="3">The sequence shown here is derived from an EMBL/GenBank/DDBJ whole genome shotgun (WGS) entry which is preliminary data.</text>
</comment>
<keyword evidence="2" id="KW-0812">Transmembrane</keyword>
<dbReference type="AlphaFoldDB" id="A0AAW2HQB0"/>
<organism evidence="3">
    <name type="scientific">Menopon gallinae</name>
    <name type="common">poultry shaft louse</name>
    <dbReference type="NCBI Taxonomy" id="328185"/>
    <lineage>
        <taxon>Eukaryota</taxon>
        <taxon>Metazoa</taxon>
        <taxon>Ecdysozoa</taxon>
        <taxon>Arthropoda</taxon>
        <taxon>Hexapoda</taxon>
        <taxon>Insecta</taxon>
        <taxon>Pterygota</taxon>
        <taxon>Neoptera</taxon>
        <taxon>Paraneoptera</taxon>
        <taxon>Psocodea</taxon>
        <taxon>Troctomorpha</taxon>
        <taxon>Phthiraptera</taxon>
        <taxon>Amblycera</taxon>
        <taxon>Menoponidae</taxon>
        <taxon>Menopon</taxon>
    </lineage>
</organism>
<gene>
    <name evidence="3" type="ORF">PYX00_008673</name>
</gene>
<evidence type="ECO:0000256" key="2">
    <source>
        <dbReference type="SAM" id="Phobius"/>
    </source>
</evidence>
<keyword evidence="2" id="KW-1133">Transmembrane helix</keyword>
<feature type="transmembrane region" description="Helical" evidence="2">
    <location>
        <begin position="238"/>
        <end position="268"/>
    </location>
</feature>
<feature type="transmembrane region" description="Helical" evidence="2">
    <location>
        <begin position="183"/>
        <end position="205"/>
    </location>
</feature>
<dbReference type="InterPro" id="IPR029201">
    <property type="entry name" value="Jiraiya"/>
</dbReference>
<feature type="transmembrane region" description="Helical" evidence="2">
    <location>
        <begin position="289"/>
        <end position="312"/>
    </location>
</feature>
<keyword evidence="2" id="KW-0472">Membrane</keyword>
<protein>
    <submittedName>
        <fullName evidence="3">Uncharacterized protein</fullName>
    </submittedName>
</protein>
<evidence type="ECO:0000313" key="3">
    <source>
        <dbReference type="EMBL" id="KAL0271646.1"/>
    </source>
</evidence>
<dbReference type="PANTHER" id="PTHR39947:SF1">
    <property type="entry name" value="IP19862P"/>
    <property type="match status" value="1"/>
</dbReference>
<accession>A0AAW2HQB0</accession>
<feature type="transmembrane region" description="Helical" evidence="2">
    <location>
        <begin position="318"/>
        <end position="343"/>
    </location>
</feature>